<accession>A0A9Q3HHY1</accession>
<gene>
    <name evidence="1" type="ORF">O181_044612</name>
</gene>
<keyword evidence="2" id="KW-1185">Reference proteome</keyword>
<dbReference type="Proteomes" id="UP000765509">
    <property type="component" value="Unassembled WGS sequence"/>
</dbReference>
<dbReference type="EMBL" id="AVOT02018206">
    <property type="protein sequence ID" value="MBW0504897.1"/>
    <property type="molecule type" value="Genomic_DNA"/>
</dbReference>
<protein>
    <submittedName>
        <fullName evidence="1">Uncharacterized protein</fullName>
    </submittedName>
</protein>
<organism evidence="1 2">
    <name type="scientific">Austropuccinia psidii MF-1</name>
    <dbReference type="NCBI Taxonomy" id="1389203"/>
    <lineage>
        <taxon>Eukaryota</taxon>
        <taxon>Fungi</taxon>
        <taxon>Dikarya</taxon>
        <taxon>Basidiomycota</taxon>
        <taxon>Pucciniomycotina</taxon>
        <taxon>Pucciniomycetes</taxon>
        <taxon>Pucciniales</taxon>
        <taxon>Sphaerophragmiaceae</taxon>
        <taxon>Austropuccinia</taxon>
    </lineage>
</organism>
<sequence length="86" mass="9647">MIRTLEDMVSSFYAYGLGVKDYNELTHYWFSLLPTLDIAYKKSVNASTNQAPAILEKGLSPRLPQDSLRKDLVEINPTAAILKAMV</sequence>
<dbReference type="OrthoDB" id="2194983at2759"/>
<proteinExistence type="predicted"/>
<reference evidence="1" key="1">
    <citation type="submission" date="2021-03" db="EMBL/GenBank/DDBJ databases">
        <title>Draft genome sequence of rust myrtle Austropuccinia psidii MF-1, a brazilian biotype.</title>
        <authorList>
            <person name="Quecine M.C."/>
            <person name="Pachon D.M.R."/>
            <person name="Bonatelli M.L."/>
            <person name="Correr F.H."/>
            <person name="Franceschini L.M."/>
            <person name="Leite T.F."/>
            <person name="Margarido G.R.A."/>
            <person name="Almeida C.A."/>
            <person name="Ferrarezi J.A."/>
            <person name="Labate C.A."/>
        </authorList>
    </citation>
    <scope>NUCLEOTIDE SEQUENCE</scope>
    <source>
        <strain evidence="1">MF-1</strain>
    </source>
</reference>
<name>A0A9Q3HHY1_9BASI</name>
<comment type="caution">
    <text evidence="1">The sequence shown here is derived from an EMBL/GenBank/DDBJ whole genome shotgun (WGS) entry which is preliminary data.</text>
</comment>
<dbReference type="AlphaFoldDB" id="A0A9Q3HHY1"/>
<evidence type="ECO:0000313" key="2">
    <source>
        <dbReference type="Proteomes" id="UP000765509"/>
    </source>
</evidence>
<evidence type="ECO:0000313" key="1">
    <source>
        <dbReference type="EMBL" id="MBW0504897.1"/>
    </source>
</evidence>